<dbReference type="EMBL" id="UINC01001364">
    <property type="protein sequence ID" value="SUZ78725.1"/>
    <property type="molecule type" value="Genomic_DNA"/>
</dbReference>
<proteinExistence type="predicted"/>
<organism evidence="1">
    <name type="scientific">marine metagenome</name>
    <dbReference type="NCBI Taxonomy" id="408172"/>
    <lineage>
        <taxon>unclassified sequences</taxon>
        <taxon>metagenomes</taxon>
        <taxon>ecological metagenomes</taxon>
    </lineage>
</organism>
<accession>A0A381QHC1</accession>
<evidence type="ECO:0000313" key="1">
    <source>
        <dbReference type="EMBL" id="SUZ78725.1"/>
    </source>
</evidence>
<sequence length="26" mass="2873">MVIPYANPKKDAAQGCFMVFEPVVCD</sequence>
<protein>
    <submittedName>
        <fullName evidence="1">Uncharacterized protein</fullName>
    </submittedName>
</protein>
<gene>
    <name evidence="1" type="ORF">METZ01_LOCUS31579</name>
</gene>
<name>A0A381QHC1_9ZZZZ</name>
<reference evidence="1" key="1">
    <citation type="submission" date="2018-05" db="EMBL/GenBank/DDBJ databases">
        <authorList>
            <person name="Lanie J.A."/>
            <person name="Ng W.-L."/>
            <person name="Kazmierczak K.M."/>
            <person name="Andrzejewski T.M."/>
            <person name="Davidsen T.M."/>
            <person name="Wayne K.J."/>
            <person name="Tettelin H."/>
            <person name="Glass J.I."/>
            <person name="Rusch D."/>
            <person name="Podicherti R."/>
            <person name="Tsui H.-C.T."/>
            <person name="Winkler M.E."/>
        </authorList>
    </citation>
    <scope>NUCLEOTIDE SEQUENCE</scope>
</reference>
<dbReference type="AlphaFoldDB" id="A0A381QHC1"/>